<evidence type="ECO:0000256" key="2">
    <source>
        <dbReference type="ARBA" id="ARBA00022679"/>
    </source>
</evidence>
<dbReference type="NCBIfam" id="NF003013">
    <property type="entry name" value="PRK03846.1"/>
    <property type="match status" value="1"/>
</dbReference>
<sequence>MAPHAAGRGRAPAGLVAAAAALLVARAGAQQVKSSNIKYHEGLSREEKWKTIGHQGITLWMTGLSGSGKSTISVLLEHALVSKQPRAYFVYRLDGDNLRFGLNRDLGFSPEDRKENVRRVAEVSKLFAEAGAIVIAGLISPYAADRQYAREVHKNSSLPFMEVFVDAPLSTVESRDPKGLYKKAREGKIKGFTGIDAPYERPEHPEVHVRTDLLSVPQAVNVILEKLDEVGLHLQRTFRPLEEAPAGECPSKQ</sequence>
<dbReference type="Pfam" id="PF01583">
    <property type="entry name" value="APS_kinase"/>
    <property type="match status" value="1"/>
</dbReference>
<evidence type="ECO:0000256" key="5">
    <source>
        <dbReference type="ARBA" id="ARBA00022840"/>
    </source>
</evidence>
<dbReference type="FunFam" id="3.40.50.300:FF:000212">
    <property type="entry name" value="Adenylyl-sulfate kinase"/>
    <property type="match status" value="1"/>
</dbReference>
<dbReference type="EMBL" id="HBEG01054269">
    <property type="protein sequence ID" value="CAD8389545.1"/>
    <property type="molecule type" value="Transcribed_RNA"/>
</dbReference>
<dbReference type="UniPathway" id="UPA00140">
    <property type="reaction ID" value="UER00205"/>
</dbReference>
<evidence type="ECO:0000259" key="8">
    <source>
        <dbReference type="Pfam" id="PF01583"/>
    </source>
</evidence>
<protein>
    <recommendedName>
        <fullName evidence="1 6">Adenylyl-sulfate kinase</fullName>
        <ecNumber evidence="1 6">2.7.1.25</ecNumber>
    </recommendedName>
</protein>
<evidence type="ECO:0000313" key="9">
    <source>
        <dbReference type="EMBL" id="CAD8389545.1"/>
    </source>
</evidence>
<feature type="domain" description="APS kinase" evidence="8">
    <location>
        <begin position="55"/>
        <end position="210"/>
    </location>
</feature>
<dbReference type="CDD" id="cd02027">
    <property type="entry name" value="APSK"/>
    <property type="match status" value="1"/>
</dbReference>
<evidence type="ECO:0000256" key="3">
    <source>
        <dbReference type="ARBA" id="ARBA00022741"/>
    </source>
</evidence>
<dbReference type="GO" id="GO:0070814">
    <property type="term" value="P:hydrogen sulfide biosynthetic process"/>
    <property type="evidence" value="ECO:0007669"/>
    <property type="project" value="UniProtKB-UniPathway"/>
</dbReference>
<dbReference type="Gene3D" id="3.40.50.300">
    <property type="entry name" value="P-loop containing nucleotide triphosphate hydrolases"/>
    <property type="match status" value="1"/>
</dbReference>
<dbReference type="GO" id="GO:0000103">
    <property type="term" value="P:sulfate assimilation"/>
    <property type="evidence" value="ECO:0007669"/>
    <property type="project" value="InterPro"/>
</dbReference>
<dbReference type="SUPFAM" id="SSF52540">
    <property type="entry name" value="P-loop containing nucleoside triphosphate hydrolases"/>
    <property type="match status" value="1"/>
</dbReference>
<dbReference type="InterPro" id="IPR002891">
    <property type="entry name" value="APS"/>
</dbReference>
<keyword evidence="7" id="KW-0732">Signal</keyword>
<feature type="chain" id="PRO_5030917210" description="Adenylyl-sulfate kinase" evidence="7">
    <location>
        <begin position="30"/>
        <end position="253"/>
    </location>
</feature>
<comment type="pathway">
    <text evidence="6">Sulfur metabolism; hydrogen sulfide biosynthesis; sulfite from sulfate: step 2/3.</text>
</comment>
<organism evidence="9">
    <name type="scientific">Pyrodinium bahamense</name>
    <dbReference type="NCBI Taxonomy" id="73915"/>
    <lineage>
        <taxon>Eukaryota</taxon>
        <taxon>Sar</taxon>
        <taxon>Alveolata</taxon>
        <taxon>Dinophyceae</taxon>
        <taxon>Gonyaulacales</taxon>
        <taxon>Pyrocystaceae</taxon>
        <taxon>Pyrodinium</taxon>
    </lineage>
</organism>
<proteinExistence type="inferred from homology"/>
<name>A0A7S0BBR0_9DINO</name>
<dbReference type="AlphaFoldDB" id="A0A7S0BBR0"/>
<evidence type="ECO:0000256" key="7">
    <source>
        <dbReference type="SAM" id="SignalP"/>
    </source>
</evidence>
<comment type="function">
    <text evidence="6">Catalyzes the synthesis of activated sulfate.</text>
</comment>
<dbReference type="PANTHER" id="PTHR11055:SF1">
    <property type="entry name" value="PAPS SYNTHETASE, ISOFORM D"/>
    <property type="match status" value="1"/>
</dbReference>
<dbReference type="InterPro" id="IPR027417">
    <property type="entry name" value="P-loop_NTPase"/>
</dbReference>
<accession>A0A7S0BBR0</accession>
<keyword evidence="4 6" id="KW-0418">Kinase</keyword>
<dbReference type="PANTHER" id="PTHR11055">
    <property type="entry name" value="BIFUNCTIONAL 3'-PHOSPHOADENOSINE 5'-PHOSPHOSULFATE SYNTHASE"/>
    <property type="match status" value="1"/>
</dbReference>
<dbReference type="GO" id="GO:0005524">
    <property type="term" value="F:ATP binding"/>
    <property type="evidence" value="ECO:0007669"/>
    <property type="project" value="UniProtKB-KW"/>
</dbReference>
<keyword evidence="2 6" id="KW-0808">Transferase</keyword>
<keyword evidence="5 6" id="KW-0067">ATP-binding</keyword>
<feature type="signal peptide" evidence="7">
    <location>
        <begin position="1"/>
        <end position="29"/>
    </location>
</feature>
<dbReference type="HAMAP" id="MF_00065">
    <property type="entry name" value="Adenylyl_sulf_kinase"/>
    <property type="match status" value="1"/>
</dbReference>
<dbReference type="GO" id="GO:0004020">
    <property type="term" value="F:adenylylsulfate kinase activity"/>
    <property type="evidence" value="ECO:0007669"/>
    <property type="project" value="UniProtKB-EC"/>
</dbReference>
<evidence type="ECO:0000256" key="6">
    <source>
        <dbReference type="RuleBase" id="RU004347"/>
    </source>
</evidence>
<gene>
    <name evidence="9" type="ORF">PBAH0796_LOCUS33067</name>
</gene>
<dbReference type="InterPro" id="IPR059117">
    <property type="entry name" value="APS_kinase_dom"/>
</dbReference>
<comment type="similarity">
    <text evidence="6">Belongs to the APS kinase family.</text>
</comment>
<reference evidence="9" key="1">
    <citation type="submission" date="2021-01" db="EMBL/GenBank/DDBJ databases">
        <authorList>
            <person name="Corre E."/>
            <person name="Pelletier E."/>
            <person name="Niang G."/>
            <person name="Scheremetjew M."/>
            <person name="Finn R."/>
            <person name="Kale V."/>
            <person name="Holt S."/>
            <person name="Cochrane G."/>
            <person name="Meng A."/>
            <person name="Brown T."/>
            <person name="Cohen L."/>
        </authorList>
    </citation>
    <scope>NUCLEOTIDE SEQUENCE</scope>
    <source>
        <strain evidence="9">Pbaha01</strain>
    </source>
</reference>
<evidence type="ECO:0000256" key="1">
    <source>
        <dbReference type="ARBA" id="ARBA00012121"/>
    </source>
</evidence>
<evidence type="ECO:0000256" key="4">
    <source>
        <dbReference type="ARBA" id="ARBA00022777"/>
    </source>
</evidence>
<comment type="catalytic activity">
    <reaction evidence="6">
        <text>adenosine 5'-phosphosulfate + ATP = 3'-phosphoadenylyl sulfate + ADP + H(+)</text>
        <dbReference type="Rhea" id="RHEA:24152"/>
        <dbReference type="ChEBI" id="CHEBI:15378"/>
        <dbReference type="ChEBI" id="CHEBI:30616"/>
        <dbReference type="ChEBI" id="CHEBI:58243"/>
        <dbReference type="ChEBI" id="CHEBI:58339"/>
        <dbReference type="ChEBI" id="CHEBI:456216"/>
        <dbReference type="EC" id="2.7.1.25"/>
    </reaction>
</comment>
<dbReference type="NCBIfam" id="TIGR00455">
    <property type="entry name" value="apsK"/>
    <property type="match status" value="1"/>
</dbReference>
<dbReference type="EC" id="2.7.1.25" evidence="1 6"/>
<keyword evidence="3 6" id="KW-0547">Nucleotide-binding</keyword>